<dbReference type="InterPro" id="IPR020798">
    <property type="entry name" value="Ribosomal_uL16_CS"/>
</dbReference>
<dbReference type="GO" id="GO:0000049">
    <property type="term" value="F:tRNA binding"/>
    <property type="evidence" value="ECO:0007669"/>
    <property type="project" value="UniProtKB-KW"/>
</dbReference>
<accession>A0A0G0MKW3</accession>
<dbReference type="SUPFAM" id="SSF54686">
    <property type="entry name" value="Ribosomal protein L16p/L10e"/>
    <property type="match status" value="1"/>
</dbReference>
<dbReference type="EMBL" id="LBWG01000019">
    <property type="protein sequence ID" value="KKR03778.1"/>
    <property type="molecule type" value="Genomic_DNA"/>
</dbReference>
<evidence type="ECO:0000256" key="7">
    <source>
        <dbReference type="RuleBase" id="RU004413"/>
    </source>
</evidence>
<evidence type="ECO:0000256" key="1">
    <source>
        <dbReference type="ARBA" id="ARBA00008931"/>
    </source>
</evidence>
<dbReference type="GO" id="GO:0005840">
    <property type="term" value="C:ribosome"/>
    <property type="evidence" value="ECO:0007669"/>
    <property type="project" value="UniProtKB-KW"/>
</dbReference>
<dbReference type="FunFam" id="3.90.1170.10:FF:000001">
    <property type="entry name" value="50S ribosomal protein L16"/>
    <property type="match status" value="1"/>
</dbReference>
<keyword evidence="2 6" id="KW-0820">tRNA-binding</keyword>
<comment type="subunit">
    <text evidence="6 8">Part of the 50S ribosomal subunit.</text>
</comment>
<organism evidence="9 10">
    <name type="scientific">Candidatus Uhrbacteria bacterium GW2011_GWF2_39_13</name>
    <dbReference type="NCBI Taxonomy" id="1618995"/>
    <lineage>
        <taxon>Bacteria</taxon>
        <taxon>Candidatus Uhriibacteriota</taxon>
    </lineage>
</organism>
<dbReference type="Pfam" id="PF00252">
    <property type="entry name" value="Ribosomal_L16"/>
    <property type="match status" value="1"/>
</dbReference>
<dbReference type="PATRIC" id="fig|1618995.3.peg.806"/>
<comment type="caution">
    <text evidence="9">The sequence shown here is derived from an EMBL/GenBank/DDBJ whole genome shotgun (WGS) entry which is preliminary data.</text>
</comment>
<comment type="similarity">
    <text evidence="1 6 7">Belongs to the universal ribosomal protein uL16 family.</text>
</comment>
<sequence>MLIPKKVKHRKWHKGRGRGKRLATTKTTIAFGSYGIKAITGAWITSRQIEAARRAMTRAIKRGGKIWIRVFPDKPVTSKGSEMPMGKGKGAVDHYVAVVRPGTVLFEMGGVDQELAQSALTLAAHKLPVKSKIISREII</sequence>
<keyword evidence="6 8" id="KW-0699">rRNA-binding</keyword>
<keyword evidence="3 6" id="KW-0689">Ribosomal protein</keyword>
<evidence type="ECO:0000256" key="8">
    <source>
        <dbReference type="RuleBase" id="RU004414"/>
    </source>
</evidence>
<dbReference type="InterPro" id="IPR016180">
    <property type="entry name" value="Ribosomal_uL16_dom"/>
</dbReference>
<dbReference type="GO" id="GO:0006412">
    <property type="term" value="P:translation"/>
    <property type="evidence" value="ECO:0007669"/>
    <property type="project" value="UniProtKB-UniRule"/>
</dbReference>
<proteinExistence type="inferred from homology"/>
<dbReference type="InterPro" id="IPR000114">
    <property type="entry name" value="Ribosomal_uL16_bact-type"/>
</dbReference>
<gene>
    <name evidence="6" type="primary">rplP</name>
    <name evidence="9" type="ORF">UT30_C0019G0014</name>
</gene>
<reference evidence="9 10" key="1">
    <citation type="journal article" date="2015" name="Nature">
        <title>rRNA introns, odd ribosomes, and small enigmatic genomes across a large radiation of phyla.</title>
        <authorList>
            <person name="Brown C.T."/>
            <person name="Hug L.A."/>
            <person name="Thomas B.C."/>
            <person name="Sharon I."/>
            <person name="Castelle C.J."/>
            <person name="Singh A."/>
            <person name="Wilkins M.J."/>
            <person name="Williams K.H."/>
            <person name="Banfield J.F."/>
        </authorList>
    </citation>
    <scope>NUCLEOTIDE SEQUENCE [LARGE SCALE GENOMIC DNA]</scope>
</reference>
<evidence type="ECO:0000256" key="3">
    <source>
        <dbReference type="ARBA" id="ARBA00022980"/>
    </source>
</evidence>
<dbReference type="GO" id="GO:0019843">
    <property type="term" value="F:rRNA binding"/>
    <property type="evidence" value="ECO:0007669"/>
    <property type="project" value="UniProtKB-UniRule"/>
</dbReference>
<dbReference type="PRINTS" id="PR00060">
    <property type="entry name" value="RIBOSOMALL16"/>
</dbReference>
<keyword evidence="6 8" id="KW-0694">RNA-binding</keyword>
<evidence type="ECO:0000256" key="2">
    <source>
        <dbReference type="ARBA" id="ARBA00022555"/>
    </source>
</evidence>
<dbReference type="Proteomes" id="UP000033935">
    <property type="component" value="Unassembled WGS sequence"/>
</dbReference>
<dbReference type="InterPro" id="IPR036920">
    <property type="entry name" value="Ribosomal_uL16_sf"/>
</dbReference>
<dbReference type="PROSITE" id="PS00586">
    <property type="entry name" value="RIBOSOMAL_L16_1"/>
    <property type="match status" value="1"/>
</dbReference>
<dbReference type="NCBIfam" id="TIGR01164">
    <property type="entry name" value="rplP_bact"/>
    <property type="match status" value="1"/>
</dbReference>
<dbReference type="PANTHER" id="PTHR12220">
    <property type="entry name" value="50S/60S RIBOSOMAL PROTEIN L16"/>
    <property type="match status" value="1"/>
</dbReference>
<dbReference type="HAMAP" id="MF_01342">
    <property type="entry name" value="Ribosomal_uL16"/>
    <property type="match status" value="1"/>
</dbReference>
<dbReference type="Gene3D" id="3.90.1170.10">
    <property type="entry name" value="Ribosomal protein L10e/L16"/>
    <property type="match status" value="1"/>
</dbReference>
<dbReference type="CDD" id="cd01433">
    <property type="entry name" value="Ribosomal_L16_L10e"/>
    <property type="match status" value="1"/>
</dbReference>
<comment type="function">
    <text evidence="6 8">Binds 23S rRNA and is also seen to make contacts with the A and possibly P site tRNAs.</text>
</comment>
<name>A0A0G0MKW3_9BACT</name>
<protein>
    <recommendedName>
        <fullName evidence="5 6">Large ribosomal subunit protein uL16</fullName>
    </recommendedName>
</protein>
<keyword evidence="4 6" id="KW-0687">Ribonucleoprotein</keyword>
<evidence type="ECO:0000256" key="5">
    <source>
        <dbReference type="ARBA" id="ARBA00035198"/>
    </source>
</evidence>
<evidence type="ECO:0000313" key="9">
    <source>
        <dbReference type="EMBL" id="KKR03778.1"/>
    </source>
</evidence>
<evidence type="ECO:0000256" key="4">
    <source>
        <dbReference type="ARBA" id="ARBA00023274"/>
    </source>
</evidence>
<evidence type="ECO:0000256" key="6">
    <source>
        <dbReference type="HAMAP-Rule" id="MF_01342"/>
    </source>
</evidence>
<dbReference type="AlphaFoldDB" id="A0A0G0MKW3"/>
<dbReference type="PANTHER" id="PTHR12220:SF13">
    <property type="entry name" value="LARGE RIBOSOMAL SUBUNIT PROTEIN UL16M"/>
    <property type="match status" value="1"/>
</dbReference>
<evidence type="ECO:0000313" key="10">
    <source>
        <dbReference type="Proteomes" id="UP000033935"/>
    </source>
</evidence>
<dbReference type="GO" id="GO:1990904">
    <property type="term" value="C:ribonucleoprotein complex"/>
    <property type="evidence" value="ECO:0007669"/>
    <property type="project" value="UniProtKB-KW"/>
</dbReference>
<dbReference type="InterPro" id="IPR047873">
    <property type="entry name" value="Ribosomal_uL16"/>
</dbReference>
<dbReference type="GO" id="GO:0003735">
    <property type="term" value="F:structural constituent of ribosome"/>
    <property type="evidence" value="ECO:0007669"/>
    <property type="project" value="InterPro"/>
</dbReference>